<dbReference type="InterPro" id="IPR036390">
    <property type="entry name" value="WH_DNA-bd_sf"/>
</dbReference>
<dbReference type="PRINTS" id="PR00778">
    <property type="entry name" value="HTHARSR"/>
</dbReference>
<dbReference type="GO" id="GO:0003700">
    <property type="term" value="F:DNA-binding transcription factor activity"/>
    <property type="evidence" value="ECO:0007669"/>
    <property type="project" value="InterPro"/>
</dbReference>
<name>A0A2W5JX38_9GAMM</name>
<dbReference type="InterPro" id="IPR011991">
    <property type="entry name" value="ArsR-like_HTH"/>
</dbReference>
<dbReference type="CDD" id="cd00090">
    <property type="entry name" value="HTH_ARSR"/>
    <property type="match status" value="1"/>
</dbReference>
<dbReference type="EMBL" id="QFPO01000026">
    <property type="protein sequence ID" value="PZQ09592.1"/>
    <property type="molecule type" value="Genomic_DNA"/>
</dbReference>
<gene>
    <name evidence="2" type="ORF">DI564_17420</name>
</gene>
<evidence type="ECO:0000313" key="3">
    <source>
        <dbReference type="Proteomes" id="UP000249046"/>
    </source>
</evidence>
<dbReference type="AlphaFoldDB" id="A0A2W5JX38"/>
<reference evidence="2 3" key="1">
    <citation type="submission" date="2017-08" db="EMBL/GenBank/DDBJ databases">
        <title>Infants hospitalized years apart are colonized by the same room-sourced microbial strains.</title>
        <authorList>
            <person name="Brooks B."/>
            <person name="Olm M.R."/>
            <person name="Firek B.A."/>
            <person name="Baker R."/>
            <person name="Thomas B.C."/>
            <person name="Morowitz M.J."/>
            <person name="Banfield J.F."/>
        </authorList>
    </citation>
    <scope>NUCLEOTIDE SEQUENCE [LARGE SCALE GENOMIC DNA]</scope>
    <source>
        <strain evidence="2">S2_005_003_R2_42</strain>
    </source>
</reference>
<dbReference type="SUPFAM" id="SSF46785">
    <property type="entry name" value="Winged helix' DNA-binding domain"/>
    <property type="match status" value="1"/>
</dbReference>
<dbReference type="SMART" id="SM00418">
    <property type="entry name" value="HTH_ARSR"/>
    <property type="match status" value="1"/>
</dbReference>
<evidence type="ECO:0000259" key="1">
    <source>
        <dbReference type="SMART" id="SM00418"/>
    </source>
</evidence>
<evidence type="ECO:0000313" key="2">
    <source>
        <dbReference type="EMBL" id="PZQ09592.1"/>
    </source>
</evidence>
<organism evidence="2 3">
    <name type="scientific">Rhodanobacter denitrificans</name>
    <dbReference type="NCBI Taxonomy" id="666685"/>
    <lineage>
        <taxon>Bacteria</taxon>
        <taxon>Pseudomonadati</taxon>
        <taxon>Pseudomonadota</taxon>
        <taxon>Gammaproteobacteria</taxon>
        <taxon>Lysobacterales</taxon>
        <taxon>Rhodanobacteraceae</taxon>
        <taxon>Rhodanobacter</taxon>
    </lineage>
</organism>
<comment type="caution">
    <text evidence="2">The sequence shown here is derived from an EMBL/GenBank/DDBJ whole genome shotgun (WGS) entry which is preliminary data.</text>
</comment>
<dbReference type="Gene3D" id="1.10.10.10">
    <property type="entry name" value="Winged helix-like DNA-binding domain superfamily/Winged helix DNA-binding domain"/>
    <property type="match status" value="1"/>
</dbReference>
<dbReference type="Pfam" id="PF01022">
    <property type="entry name" value="HTH_5"/>
    <property type="match status" value="1"/>
</dbReference>
<dbReference type="Proteomes" id="UP000249046">
    <property type="component" value="Unassembled WGS sequence"/>
</dbReference>
<protein>
    <submittedName>
        <fullName evidence="2">ArsR family transcriptional regulator</fullName>
    </submittedName>
</protein>
<dbReference type="InterPro" id="IPR036388">
    <property type="entry name" value="WH-like_DNA-bd_sf"/>
</dbReference>
<dbReference type="InterPro" id="IPR001845">
    <property type="entry name" value="HTH_ArsR_DNA-bd_dom"/>
</dbReference>
<proteinExistence type="predicted"/>
<feature type="domain" description="HTH arsR-type" evidence="1">
    <location>
        <begin position="17"/>
        <end position="94"/>
    </location>
</feature>
<sequence>MSRPFRHPPASAFDIDAVLHALSDPVRRGVMVKLLGCEGLSCSKACTDLSPSTISFHHRVLREAGLIRSEKRGVEVINRARKAEVDARFPGLLDAILRHHDGG</sequence>
<accession>A0A2W5JX38</accession>